<evidence type="ECO:0000259" key="1">
    <source>
        <dbReference type="Pfam" id="PF09346"/>
    </source>
</evidence>
<evidence type="ECO:0000313" key="2">
    <source>
        <dbReference type="EMBL" id="SHM10785.1"/>
    </source>
</evidence>
<accession>A0A1M7G3R7</accession>
<proteinExistence type="predicted"/>
<sequence>MTEHLEKIVTKYNFPKRDVTDSVEIAEIESYSKLKLPKDYIFYLENYHGIDQFIGVEFINLWSLEEIITSNKNYNIVEGLQQTIGIGSNGSGEFIGIKFDQDENVKIILSPFINLNSKHNIEIGTSFTDFLVRLDKGVDWFP</sequence>
<dbReference type="AlphaFoldDB" id="A0A1M7G3R7"/>
<dbReference type="InterPro" id="IPR018958">
    <property type="entry name" value="Knr4/Smi1-like_dom"/>
</dbReference>
<dbReference type="EMBL" id="FRBY01000003">
    <property type="protein sequence ID" value="SHM10785.1"/>
    <property type="molecule type" value="Genomic_DNA"/>
</dbReference>
<reference evidence="3" key="1">
    <citation type="submission" date="2016-11" db="EMBL/GenBank/DDBJ databases">
        <authorList>
            <person name="Varghese N."/>
            <person name="Submissions S."/>
        </authorList>
    </citation>
    <scope>NUCLEOTIDE SEQUENCE [LARGE SCALE GENOMIC DNA]</scope>
    <source>
        <strain evidence="3">DSM 1811</strain>
    </source>
</reference>
<dbReference type="Gene3D" id="3.40.1580.10">
    <property type="entry name" value="SMI1/KNR4-like"/>
    <property type="match status" value="1"/>
</dbReference>
<dbReference type="Proteomes" id="UP000184121">
    <property type="component" value="Unassembled WGS sequence"/>
</dbReference>
<feature type="domain" description="Knr4/Smi1-like" evidence="1">
    <location>
        <begin position="22"/>
        <end position="131"/>
    </location>
</feature>
<name>A0A1M7G3R7_9FLAO</name>
<dbReference type="STRING" id="29534.SAMN05444366_2373"/>
<dbReference type="OrthoDB" id="893746at2"/>
<dbReference type="InterPro" id="IPR037883">
    <property type="entry name" value="Knr4/Smi1-like_sf"/>
</dbReference>
<dbReference type="RefSeq" id="WP_072972631.1">
    <property type="nucleotide sequence ID" value="NZ_FRBY01000003.1"/>
</dbReference>
<organism evidence="2 3">
    <name type="scientific">Flavobacterium saccharophilum</name>
    <dbReference type="NCBI Taxonomy" id="29534"/>
    <lineage>
        <taxon>Bacteria</taxon>
        <taxon>Pseudomonadati</taxon>
        <taxon>Bacteroidota</taxon>
        <taxon>Flavobacteriia</taxon>
        <taxon>Flavobacteriales</taxon>
        <taxon>Flavobacteriaceae</taxon>
        <taxon>Flavobacterium</taxon>
    </lineage>
</organism>
<evidence type="ECO:0000313" key="3">
    <source>
        <dbReference type="Proteomes" id="UP000184121"/>
    </source>
</evidence>
<dbReference type="SUPFAM" id="SSF160631">
    <property type="entry name" value="SMI1/KNR4-like"/>
    <property type="match status" value="1"/>
</dbReference>
<gene>
    <name evidence="2" type="ORF">SAMN05444366_2373</name>
</gene>
<protein>
    <submittedName>
        <fullName evidence="2">SMI1 / KNR4 family (SUKH-1)</fullName>
    </submittedName>
</protein>
<keyword evidence="3" id="KW-1185">Reference proteome</keyword>
<dbReference type="Pfam" id="PF09346">
    <property type="entry name" value="SMI1_KNR4"/>
    <property type="match status" value="1"/>
</dbReference>